<dbReference type="AlphaFoldDB" id="A0A2T4UK14"/>
<dbReference type="InterPro" id="IPR029069">
    <property type="entry name" value="HotDog_dom_sf"/>
</dbReference>
<keyword evidence="3" id="KW-1185">Reference proteome</keyword>
<dbReference type="SUPFAM" id="SSF54637">
    <property type="entry name" value="Thioesterase/thiol ester dehydrase-isomerase"/>
    <property type="match status" value="1"/>
</dbReference>
<dbReference type="Gene3D" id="3.10.129.10">
    <property type="entry name" value="Hotdog Thioesterase"/>
    <property type="match status" value="1"/>
</dbReference>
<reference evidence="2 3" key="1">
    <citation type="submission" date="2018-03" db="EMBL/GenBank/DDBJ databases">
        <title>Aquarubrobacter algicola gen. nov., sp. nov., a novel actinobacterium isolated from shallow eutrophic lake during the end of cyanobacterial harmful algal blooms.</title>
        <authorList>
            <person name="Chun S.J."/>
        </authorList>
    </citation>
    <scope>NUCLEOTIDE SEQUENCE [LARGE SCALE GENOMIC DNA]</scope>
    <source>
        <strain evidence="2 3">Seoho-28</strain>
    </source>
</reference>
<gene>
    <name evidence="2" type="ORF">C7Y72_07635</name>
</gene>
<sequence length="129" mass="13956">MADASHIGLEIDRFSFPVEAGKLREWAVAVGGQDVETVPLTFAAVASHHRDQAAMVAALDLDIRRVVVGSVDWEYRAPVRVGDTLTGARVVTGVRTNDRGMTFITIETALRRADGEVAIVQTDTVIELP</sequence>
<name>A0A2T4UK14_9ACTN</name>
<dbReference type="OrthoDB" id="5415111at2"/>
<dbReference type="Proteomes" id="UP000240739">
    <property type="component" value="Unassembled WGS sequence"/>
</dbReference>
<evidence type="ECO:0000313" key="3">
    <source>
        <dbReference type="Proteomes" id="UP000240739"/>
    </source>
</evidence>
<feature type="domain" description="FAS1-like dehydratase" evidence="1">
    <location>
        <begin position="5"/>
        <end position="118"/>
    </location>
</feature>
<dbReference type="RefSeq" id="WP_107568173.1">
    <property type="nucleotide sequence ID" value="NZ_PYYB01000001.1"/>
</dbReference>
<protein>
    <submittedName>
        <fullName evidence="2">Acyl dehydratase</fullName>
    </submittedName>
</protein>
<organism evidence="2 3">
    <name type="scientific">Paraconexibacter algicola</name>
    <dbReference type="NCBI Taxonomy" id="2133960"/>
    <lineage>
        <taxon>Bacteria</taxon>
        <taxon>Bacillati</taxon>
        <taxon>Actinomycetota</taxon>
        <taxon>Thermoleophilia</taxon>
        <taxon>Solirubrobacterales</taxon>
        <taxon>Paraconexibacteraceae</taxon>
        <taxon>Paraconexibacter</taxon>
    </lineage>
</organism>
<dbReference type="Pfam" id="PF13452">
    <property type="entry name" value="FAS1_DH_region"/>
    <property type="match status" value="1"/>
</dbReference>
<evidence type="ECO:0000313" key="2">
    <source>
        <dbReference type="EMBL" id="PTL59528.1"/>
    </source>
</evidence>
<comment type="caution">
    <text evidence="2">The sequence shown here is derived from an EMBL/GenBank/DDBJ whole genome shotgun (WGS) entry which is preliminary data.</text>
</comment>
<dbReference type="EMBL" id="PYYB01000001">
    <property type="protein sequence ID" value="PTL59528.1"/>
    <property type="molecule type" value="Genomic_DNA"/>
</dbReference>
<accession>A0A2T4UK14</accession>
<evidence type="ECO:0000259" key="1">
    <source>
        <dbReference type="Pfam" id="PF13452"/>
    </source>
</evidence>
<proteinExistence type="predicted"/>
<dbReference type="InterPro" id="IPR039569">
    <property type="entry name" value="FAS1-like_DH_region"/>
</dbReference>